<evidence type="ECO:0000313" key="2">
    <source>
        <dbReference type="EMBL" id="OLO50442.1"/>
    </source>
</evidence>
<dbReference type="PANTHER" id="PTHR30157">
    <property type="entry name" value="FERRIC REDUCTASE, NADPH-DEPENDENT"/>
    <property type="match status" value="1"/>
</dbReference>
<dbReference type="InterPro" id="IPR007037">
    <property type="entry name" value="SIP_rossman_dom"/>
</dbReference>
<dbReference type="Gene3D" id="3.40.50.80">
    <property type="entry name" value="Nucleotide-binding domain of ferredoxin-NADP reductase (FNR) module"/>
    <property type="match status" value="1"/>
</dbReference>
<dbReference type="RefSeq" id="WP_075417437.1">
    <property type="nucleotide sequence ID" value="NZ_MSKL01000007.1"/>
</dbReference>
<dbReference type="InterPro" id="IPR017938">
    <property type="entry name" value="Riboflavin_synthase-like_b-brl"/>
</dbReference>
<dbReference type="PROSITE" id="PS51384">
    <property type="entry name" value="FAD_FR"/>
    <property type="match status" value="1"/>
</dbReference>
<dbReference type="PANTHER" id="PTHR30157:SF0">
    <property type="entry name" value="NADPH-DEPENDENT FERRIC-CHELATE REDUCTASE"/>
    <property type="match status" value="1"/>
</dbReference>
<dbReference type="InterPro" id="IPR039374">
    <property type="entry name" value="SIP_fam"/>
</dbReference>
<dbReference type="GO" id="GO:0016491">
    <property type="term" value="F:oxidoreductase activity"/>
    <property type="evidence" value="ECO:0007669"/>
    <property type="project" value="InterPro"/>
</dbReference>
<name>A0A1Q8VQS0_9ACTO</name>
<dbReference type="Gene3D" id="2.40.30.10">
    <property type="entry name" value="Translation factors"/>
    <property type="match status" value="1"/>
</dbReference>
<dbReference type="CDD" id="cd06193">
    <property type="entry name" value="siderophore_interacting"/>
    <property type="match status" value="1"/>
</dbReference>
<dbReference type="EMBL" id="MSKL01000007">
    <property type="protein sequence ID" value="OLO50442.1"/>
    <property type="molecule type" value="Genomic_DNA"/>
</dbReference>
<dbReference type="SUPFAM" id="SSF63380">
    <property type="entry name" value="Riboflavin synthase domain-like"/>
    <property type="match status" value="1"/>
</dbReference>
<dbReference type="Pfam" id="PF04954">
    <property type="entry name" value="SIP"/>
    <property type="match status" value="1"/>
</dbReference>
<dbReference type="InterPro" id="IPR039261">
    <property type="entry name" value="FNR_nucleotide-bd"/>
</dbReference>
<evidence type="ECO:0000313" key="3">
    <source>
        <dbReference type="Proteomes" id="UP000186394"/>
    </source>
</evidence>
<dbReference type="Proteomes" id="UP000186394">
    <property type="component" value="Unassembled WGS sequence"/>
</dbReference>
<dbReference type="OrthoDB" id="3291337at2"/>
<gene>
    <name evidence="2" type="ORF">BKH28_03125</name>
</gene>
<dbReference type="InterPro" id="IPR013113">
    <property type="entry name" value="SIP_FAD-bd"/>
</dbReference>
<dbReference type="InterPro" id="IPR017927">
    <property type="entry name" value="FAD-bd_FR_type"/>
</dbReference>
<accession>A0A1Q8VQS0</accession>
<protein>
    <submittedName>
        <fullName evidence="2">NADPH-dependent ferric siderophore reductase</fullName>
    </submittedName>
</protein>
<reference evidence="2 3" key="1">
    <citation type="submission" date="2016-12" db="EMBL/GenBank/DDBJ databases">
        <title>Genomic comparison of strains in the 'Actinomyces naeslundii' group.</title>
        <authorList>
            <person name="Mughal S.R."/>
            <person name="Do T."/>
            <person name="Gilbert S.C."/>
            <person name="Witherden E.A."/>
            <person name="Didelot X."/>
            <person name="Beighton D."/>
        </authorList>
    </citation>
    <scope>NUCLEOTIDE SEQUENCE [LARGE SCALE GENOMIC DNA]</scope>
    <source>
        <strain evidence="2 3">P6N</strain>
    </source>
</reference>
<dbReference type="Pfam" id="PF08021">
    <property type="entry name" value="FAD_binding_9"/>
    <property type="match status" value="1"/>
</dbReference>
<proteinExistence type="predicted"/>
<organism evidence="2 3">
    <name type="scientific">Actinomyces oris</name>
    <dbReference type="NCBI Taxonomy" id="544580"/>
    <lineage>
        <taxon>Bacteria</taxon>
        <taxon>Bacillati</taxon>
        <taxon>Actinomycetota</taxon>
        <taxon>Actinomycetes</taxon>
        <taxon>Actinomycetales</taxon>
        <taxon>Actinomycetaceae</taxon>
        <taxon>Actinomyces</taxon>
    </lineage>
</organism>
<comment type="caution">
    <text evidence="2">The sequence shown here is derived from an EMBL/GenBank/DDBJ whole genome shotgun (WGS) entry which is preliminary data.</text>
</comment>
<dbReference type="AlphaFoldDB" id="A0A1Q8VQS0"/>
<evidence type="ECO:0000259" key="1">
    <source>
        <dbReference type="PROSITE" id="PS51384"/>
    </source>
</evidence>
<sequence>MARGGRGFQGTVLKALRVPEHKLTVTGVRELAPYTELTVHCPSLLGANTAILPPTAWARMWIHQGGRQHQRAYTLTRINREHATAIILVLHHEPSGPASRWAKRVKPGATVSVQMMGGTSYRPPSPGDRMLLVGDQASAPALADAVAASPTSSPATVVMLAPEAGFLPLAARDHRLIRVNPEVSEEKLLAAVDRTLWADTGDLALDWVFIALESSATKAVRRHLIASGMSRRSIQHQAYWIRGRSMGTAAPEA</sequence>
<feature type="domain" description="FAD-binding FR-type" evidence="1">
    <location>
        <begin position="18"/>
        <end position="123"/>
    </location>
</feature>